<keyword evidence="2" id="KW-1185">Reference proteome</keyword>
<comment type="caution">
    <text evidence="1">The sequence shown here is derived from an EMBL/GenBank/DDBJ whole genome shotgun (WGS) entry which is preliminary data.</text>
</comment>
<evidence type="ECO:0000313" key="1">
    <source>
        <dbReference type="EMBL" id="OQP40157.1"/>
    </source>
</evidence>
<gene>
    <name evidence="1" type="ORF">A4D02_14595</name>
</gene>
<dbReference type="EMBL" id="LWBO01000077">
    <property type="protein sequence ID" value="OQP40157.1"/>
    <property type="molecule type" value="Genomic_DNA"/>
</dbReference>
<sequence length="158" mass="17857">MVVKTTYNYNASAAELWPLLFNSKMDDKQPCYLLCGLPKPLECRLPDSQGGVGSTRECVSDKGTIQQRITEWVPGHKLSFQLEKTNLYFGPCVESILEQFELTDNNQVGCQITRTTTFRAKGPMAPVVSIPMFIGLKAIHRYVFSNWKRLSSNTSLHH</sequence>
<proteinExistence type="predicted"/>
<protein>
    <recommendedName>
        <fullName evidence="3">Polyketide cyclase/dehydrase</fullName>
    </recommendedName>
</protein>
<dbReference type="InterPro" id="IPR023393">
    <property type="entry name" value="START-like_dom_sf"/>
</dbReference>
<dbReference type="Proteomes" id="UP000192277">
    <property type="component" value="Unassembled WGS sequence"/>
</dbReference>
<dbReference type="Gene3D" id="3.30.530.20">
    <property type="match status" value="1"/>
</dbReference>
<evidence type="ECO:0000313" key="2">
    <source>
        <dbReference type="Proteomes" id="UP000192277"/>
    </source>
</evidence>
<accession>A0ABX3NMS8</accession>
<evidence type="ECO:0008006" key="3">
    <source>
        <dbReference type="Google" id="ProtNLM"/>
    </source>
</evidence>
<organism evidence="1 2">
    <name type="scientific">Niastella koreensis</name>
    <dbReference type="NCBI Taxonomy" id="354356"/>
    <lineage>
        <taxon>Bacteria</taxon>
        <taxon>Pseudomonadati</taxon>
        <taxon>Bacteroidota</taxon>
        <taxon>Chitinophagia</taxon>
        <taxon>Chitinophagales</taxon>
        <taxon>Chitinophagaceae</taxon>
        <taxon>Niastella</taxon>
    </lineage>
</organism>
<dbReference type="SUPFAM" id="SSF55961">
    <property type="entry name" value="Bet v1-like"/>
    <property type="match status" value="1"/>
</dbReference>
<name>A0ABX3NMS8_9BACT</name>
<dbReference type="RefSeq" id="WP_014217958.1">
    <property type="nucleotide sequence ID" value="NZ_LWBO01000077.1"/>
</dbReference>
<reference evidence="1 2" key="1">
    <citation type="submission" date="2016-04" db="EMBL/GenBank/DDBJ databases">
        <authorList>
            <person name="Chen L."/>
            <person name="Zhuang W."/>
            <person name="Wang G."/>
        </authorList>
    </citation>
    <scope>NUCLEOTIDE SEQUENCE [LARGE SCALE GENOMIC DNA]</scope>
    <source>
        <strain evidence="2">GR20</strain>
    </source>
</reference>